<comment type="caution">
    <text evidence="6">The sequence shown here is derived from an EMBL/GenBank/DDBJ whole genome shotgun (WGS) entry which is preliminary data.</text>
</comment>
<feature type="domain" description="Alcohol dehydrogenase iron-type/glycerol dehydrogenase GldA" evidence="4">
    <location>
        <begin position="11"/>
        <end position="180"/>
    </location>
</feature>
<keyword evidence="2" id="KW-0560">Oxidoreductase</keyword>
<dbReference type="CDD" id="cd14865">
    <property type="entry name" value="Fe-ADH-like"/>
    <property type="match status" value="1"/>
</dbReference>
<feature type="domain" description="Fe-containing alcohol dehydrogenase-like C-terminal" evidence="5">
    <location>
        <begin position="192"/>
        <end position="392"/>
    </location>
</feature>
<sequence>MLPTYYEFCFPVKIISGHTALNNLPAELVQANVSRPLIISDQGVTRAGLGKIVADAFAESGITIAAIYDEVPPESSTLLVNQLAELYRAKQCDCLIAVGGGSVIDTAKGVNILVSLGGQDVRDYRGAEVLPGPLRAFFVVPTTAGTGSEATNSAVIADPEKGVKMLFVSEFLMPRAAFLDSRMTLTLPPRLTAATGMDALTHAMEAYLSIQKNPMSDAYAWQAVKLIGENLRRVAQNPADKDGRLALANASTMAGTAFSNSMVGCVHSMGHATGGVAHIPHGVAMNIFLPFGLEFNLPRRAEMIAELLMPLAGPETYASTPADQRAKQTIAEVRRLKQDLHEITGLARSLQEAGVRGDQLADIAKLAINDGSAMMNPEELRLEDALELANRAFTQG</sequence>
<evidence type="ECO:0000313" key="7">
    <source>
        <dbReference type="Proteomes" id="UP000050417"/>
    </source>
</evidence>
<dbReference type="InterPro" id="IPR001670">
    <property type="entry name" value="ADH_Fe/GldA"/>
</dbReference>
<dbReference type="STRING" id="1134406.ADN00_10305"/>
<accession>A0A0P6XUB8</accession>
<evidence type="ECO:0000313" key="6">
    <source>
        <dbReference type="EMBL" id="KPL76966.1"/>
    </source>
</evidence>
<dbReference type="PROSITE" id="PS00060">
    <property type="entry name" value="ADH_IRON_2"/>
    <property type="match status" value="1"/>
</dbReference>
<dbReference type="InterPro" id="IPR056798">
    <property type="entry name" value="ADH_Fe_C"/>
</dbReference>
<dbReference type="GO" id="GO:0004022">
    <property type="term" value="F:alcohol dehydrogenase (NAD+) activity"/>
    <property type="evidence" value="ECO:0007669"/>
    <property type="project" value="UniProtKB-ARBA"/>
</dbReference>
<dbReference type="SUPFAM" id="SSF56796">
    <property type="entry name" value="Dehydroquinate synthase-like"/>
    <property type="match status" value="1"/>
</dbReference>
<dbReference type="Gene3D" id="3.40.50.1970">
    <property type="match status" value="1"/>
</dbReference>
<evidence type="ECO:0000259" key="5">
    <source>
        <dbReference type="Pfam" id="PF25137"/>
    </source>
</evidence>
<keyword evidence="3" id="KW-0520">NAD</keyword>
<dbReference type="PROSITE" id="PS00913">
    <property type="entry name" value="ADH_IRON_1"/>
    <property type="match status" value="1"/>
</dbReference>
<dbReference type="Proteomes" id="UP000050417">
    <property type="component" value="Unassembled WGS sequence"/>
</dbReference>
<reference evidence="6 7" key="1">
    <citation type="submission" date="2015-07" db="EMBL/GenBank/DDBJ databases">
        <title>Genome sequence of Ornatilinea apprima DSM 23815.</title>
        <authorList>
            <person name="Hemp J."/>
            <person name="Ward L.M."/>
            <person name="Pace L.A."/>
            <person name="Fischer W.W."/>
        </authorList>
    </citation>
    <scope>NUCLEOTIDE SEQUENCE [LARGE SCALE GENOMIC DNA]</scope>
    <source>
        <strain evidence="6 7">P3M-1</strain>
    </source>
</reference>
<dbReference type="FunFam" id="3.40.50.1970:FF:000003">
    <property type="entry name" value="Alcohol dehydrogenase, iron-containing"/>
    <property type="match status" value="1"/>
</dbReference>
<protein>
    <submittedName>
        <fullName evidence="6">Alcohol dehydrogenase</fullName>
    </submittedName>
</protein>
<dbReference type="Gene3D" id="1.20.1090.10">
    <property type="entry name" value="Dehydroquinate synthase-like - alpha domain"/>
    <property type="match status" value="1"/>
</dbReference>
<dbReference type="InterPro" id="IPR018211">
    <property type="entry name" value="ADH_Fe_CS"/>
</dbReference>
<evidence type="ECO:0000259" key="4">
    <source>
        <dbReference type="Pfam" id="PF00465"/>
    </source>
</evidence>
<dbReference type="EMBL" id="LGCL01000024">
    <property type="protein sequence ID" value="KPL76966.1"/>
    <property type="molecule type" value="Genomic_DNA"/>
</dbReference>
<dbReference type="PANTHER" id="PTHR11496:SF102">
    <property type="entry name" value="ALCOHOL DEHYDROGENASE 4"/>
    <property type="match status" value="1"/>
</dbReference>
<dbReference type="GO" id="GO:0046872">
    <property type="term" value="F:metal ion binding"/>
    <property type="evidence" value="ECO:0007669"/>
    <property type="project" value="InterPro"/>
</dbReference>
<name>A0A0P6XUB8_9CHLR</name>
<gene>
    <name evidence="6" type="ORF">ADN00_10305</name>
</gene>
<comment type="similarity">
    <text evidence="1">Belongs to the iron-containing alcohol dehydrogenase family.</text>
</comment>
<evidence type="ECO:0000256" key="1">
    <source>
        <dbReference type="ARBA" id="ARBA00007358"/>
    </source>
</evidence>
<dbReference type="PATRIC" id="fig|1134406.4.peg.2527"/>
<dbReference type="Pfam" id="PF25137">
    <property type="entry name" value="ADH_Fe_C"/>
    <property type="match status" value="1"/>
</dbReference>
<proteinExistence type="inferred from homology"/>
<dbReference type="Pfam" id="PF00465">
    <property type="entry name" value="Fe-ADH"/>
    <property type="match status" value="1"/>
</dbReference>
<dbReference type="InterPro" id="IPR039697">
    <property type="entry name" value="Alcohol_dehydrogenase_Fe"/>
</dbReference>
<organism evidence="6 7">
    <name type="scientific">Ornatilinea apprima</name>
    <dbReference type="NCBI Taxonomy" id="1134406"/>
    <lineage>
        <taxon>Bacteria</taxon>
        <taxon>Bacillati</taxon>
        <taxon>Chloroflexota</taxon>
        <taxon>Anaerolineae</taxon>
        <taxon>Anaerolineales</taxon>
        <taxon>Anaerolineaceae</taxon>
        <taxon>Ornatilinea</taxon>
    </lineage>
</organism>
<dbReference type="PANTHER" id="PTHR11496">
    <property type="entry name" value="ALCOHOL DEHYDROGENASE"/>
    <property type="match status" value="1"/>
</dbReference>
<dbReference type="OrthoDB" id="9815791at2"/>
<dbReference type="AlphaFoldDB" id="A0A0P6XUB8"/>
<dbReference type="RefSeq" id="WP_075062918.1">
    <property type="nucleotide sequence ID" value="NZ_LGCL01000024.1"/>
</dbReference>
<keyword evidence="7" id="KW-1185">Reference proteome</keyword>
<evidence type="ECO:0000256" key="3">
    <source>
        <dbReference type="ARBA" id="ARBA00023027"/>
    </source>
</evidence>
<evidence type="ECO:0000256" key="2">
    <source>
        <dbReference type="ARBA" id="ARBA00023002"/>
    </source>
</evidence>